<evidence type="ECO:0000256" key="4">
    <source>
        <dbReference type="ARBA" id="ARBA00023163"/>
    </source>
</evidence>
<feature type="compositionally biased region" description="Basic and acidic residues" evidence="6">
    <location>
        <begin position="1"/>
        <end position="11"/>
    </location>
</feature>
<dbReference type="PANTHER" id="PTHR47660">
    <property type="entry name" value="TRANSCRIPTION FACTOR WITH C2H2 AND ZN(2)-CYS(6) DNA BINDING DOMAIN (EUROFUNG)-RELATED-RELATED"/>
    <property type="match status" value="1"/>
</dbReference>
<dbReference type="OrthoDB" id="40579at2759"/>
<dbReference type="GeneID" id="27324296"/>
<sequence>MVSTDAHDIIREMGSTRPTPGQSRLEPQQGPYNIQNRDHGPSSLDLPTGSMDLSQTDLSSIFNGMTPSAGFDFPTDLWFQGSSPLSWNVLAMELSPETERSKVGPTTVYGASPYASCPLFHDLDDGKNSSAKSMLPTCNFLQDSCSWTQIQEASVRRSKNDIRSVPAINHQVRDALVAMTHITLFKTLETASVRTVPMTFPPLETMQCLFKSCWTGFARLYPVIHPKTFDTVAERGRTGVTFPIFLQNVMILGALLLPVKEGQAFANDLGYLVRQTMHETMTQDVLTTDDVWMLSSMIIVTVAGAWSGNKVHVELAEAYRGIYTVMFNRRGYLKPQLDQGDSNDDGDSWLKWINRERKRRQVPTQLLCYIWYIVEQELSFFDCIISHISYTVMRSPMPCPDDEFFSETEAEWLAARQTRLKHETESNTIRPPSLAALYWLFVRDDFLHLDVEITPLQLRLLQCAIQEQILQHSQSVRFMNVDKAYPNLPSGASTVSRSTACAQLRLEEIHSLLVRWFILSKRIQVSVFSSEISVACHLMHHLISMELYICFEDVQCLAGKDGLEVGQVLVPQFVRWAKSPSCLKAISHAGEVIKILQSSMIGEHNNQLRPLWWPVALTRATLVLWSYGISDHIATRHDVATEGSAVESLRLISVNDVNEQSGPYGKVVQIGEGQPCLSNASGLMIPINHVSKMLDVALEILEDAKPESTPLSESILRFIQEIQRCGIPY</sequence>
<dbReference type="Proteomes" id="UP000054302">
    <property type="component" value="Unassembled WGS sequence"/>
</dbReference>
<evidence type="ECO:0000256" key="2">
    <source>
        <dbReference type="ARBA" id="ARBA00022833"/>
    </source>
</evidence>
<keyword evidence="3" id="KW-0805">Transcription regulation</keyword>
<dbReference type="GO" id="GO:0008270">
    <property type="term" value="F:zinc ion binding"/>
    <property type="evidence" value="ECO:0007669"/>
    <property type="project" value="InterPro"/>
</dbReference>
<dbReference type="GO" id="GO:0003677">
    <property type="term" value="F:DNA binding"/>
    <property type="evidence" value="ECO:0007669"/>
    <property type="project" value="InterPro"/>
</dbReference>
<name>A0A0D1XUS4_EXOME</name>
<dbReference type="AlphaFoldDB" id="A0A0D1XUS4"/>
<evidence type="ECO:0000256" key="5">
    <source>
        <dbReference type="ARBA" id="ARBA00023242"/>
    </source>
</evidence>
<evidence type="ECO:0000256" key="3">
    <source>
        <dbReference type="ARBA" id="ARBA00023015"/>
    </source>
</evidence>
<dbReference type="VEuPathDB" id="FungiDB:PV10_06451"/>
<dbReference type="PANTHER" id="PTHR47660:SF2">
    <property type="entry name" value="TRANSCRIPTION FACTOR WITH C2H2 AND ZN(2)-CYS(6) DNA BINDING DOMAIN (EUROFUNG)"/>
    <property type="match status" value="1"/>
</dbReference>
<dbReference type="Pfam" id="PF04082">
    <property type="entry name" value="Fungal_trans"/>
    <property type="match status" value="1"/>
</dbReference>
<keyword evidence="2" id="KW-0862">Zinc</keyword>
<dbReference type="HOGENOM" id="CLU_018880_0_0_1"/>
<dbReference type="GO" id="GO:0006351">
    <property type="term" value="P:DNA-templated transcription"/>
    <property type="evidence" value="ECO:0007669"/>
    <property type="project" value="InterPro"/>
</dbReference>
<dbReference type="RefSeq" id="XP_016223540.1">
    <property type="nucleotide sequence ID" value="XM_016371247.1"/>
</dbReference>
<reference evidence="8 9" key="1">
    <citation type="submission" date="2015-01" db="EMBL/GenBank/DDBJ databases">
        <title>The Genome Sequence of Exophiala mesophila CBS40295.</title>
        <authorList>
            <consortium name="The Broad Institute Genomics Platform"/>
            <person name="Cuomo C."/>
            <person name="de Hoog S."/>
            <person name="Gorbushina A."/>
            <person name="Stielow B."/>
            <person name="Teixiera M."/>
            <person name="Abouelleil A."/>
            <person name="Chapman S.B."/>
            <person name="Priest M."/>
            <person name="Young S.K."/>
            <person name="Wortman J."/>
            <person name="Nusbaum C."/>
            <person name="Birren B."/>
        </authorList>
    </citation>
    <scope>NUCLEOTIDE SEQUENCE [LARGE SCALE GENOMIC DNA]</scope>
    <source>
        <strain evidence="8 9">CBS 40295</strain>
    </source>
</reference>
<accession>A0A0D1XUS4</accession>
<keyword evidence="4" id="KW-0804">Transcription</keyword>
<dbReference type="InterPro" id="IPR007219">
    <property type="entry name" value="XnlR_reg_dom"/>
</dbReference>
<keyword evidence="1" id="KW-0479">Metal-binding</keyword>
<evidence type="ECO:0000256" key="6">
    <source>
        <dbReference type="SAM" id="MobiDB-lite"/>
    </source>
</evidence>
<evidence type="ECO:0000256" key="1">
    <source>
        <dbReference type="ARBA" id="ARBA00022723"/>
    </source>
</evidence>
<keyword evidence="5" id="KW-0539">Nucleus</keyword>
<feature type="region of interest" description="Disordered" evidence="6">
    <location>
        <begin position="1"/>
        <end position="50"/>
    </location>
</feature>
<dbReference type="EMBL" id="KN847523">
    <property type="protein sequence ID" value="KIV91966.1"/>
    <property type="molecule type" value="Genomic_DNA"/>
</dbReference>
<protein>
    <recommendedName>
        <fullName evidence="7">Xylanolytic transcriptional activator regulatory domain-containing protein</fullName>
    </recommendedName>
</protein>
<feature type="domain" description="Xylanolytic transcriptional activator regulatory" evidence="7">
    <location>
        <begin position="214"/>
        <end position="423"/>
    </location>
</feature>
<organism evidence="8 9">
    <name type="scientific">Exophiala mesophila</name>
    <name type="common">Black yeast-like fungus</name>
    <dbReference type="NCBI Taxonomy" id="212818"/>
    <lineage>
        <taxon>Eukaryota</taxon>
        <taxon>Fungi</taxon>
        <taxon>Dikarya</taxon>
        <taxon>Ascomycota</taxon>
        <taxon>Pezizomycotina</taxon>
        <taxon>Eurotiomycetes</taxon>
        <taxon>Chaetothyriomycetidae</taxon>
        <taxon>Chaetothyriales</taxon>
        <taxon>Herpotrichiellaceae</taxon>
        <taxon>Exophiala</taxon>
    </lineage>
</organism>
<feature type="compositionally biased region" description="Polar residues" evidence="6">
    <location>
        <begin position="16"/>
        <end position="35"/>
    </location>
</feature>
<evidence type="ECO:0000313" key="8">
    <source>
        <dbReference type="EMBL" id="KIV91966.1"/>
    </source>
</evidence>
<evidence type="ECO:0000259" key="7">
    <source>
        <dbReference type="Pfam" id="PF04082"/>
    </source>
</evidence>
<evidence type="ECO:0000313" key="9">
    <source>
        <dbReference type="Proteomes" id="UP000054302"/>
    </source>
</evidence>
<dbReference type="STRING" id="212818.A0A0D1XUS4"/>
<dbReference type="CDD" id="cd12148">
    <property type="entry name" value="fungal_TF_MHR"/>
    <property type="match status" value="1"/>
</dbReference>
<dbReference type="OMA" id="YAMSKRG"/>
<proteinExistence type="predicted"/>
<gene>
    <name evidence="8" type="ORF">PV10_06451</name>
</gene>
<keyword evidence="9" id="KW-1185">Reference proteome</keyword>